<dbReference type="GO" id="GO:0000978">
    <property type="term" value="F:RNA polymerase II cis-regulatory region sequence-specific DNA binding"/>
    <property type="evidence" value="ECO:0007669"/>
    <property type="project" value="InterPro"/>
</dbReference>
<dbReference type="Gene3D" id="2.60.40.10">
    <property type="entry name" value="Immunoglobulins"/>
    <property type="match status" value="1"/>
</dbReference>
<evidence type="ECO:0000256" key="7">
    <source>
        <dbReference type="SAM" id="MobiDB-lite"/>
    </source>
</evidence>
<reference evidence="10" key="1">
    <citation type="submission" date="2021-02" db="EMBL/GenBank/DDBJ databases">
        <title>Psilocybe cubensis genome.</title>
        <authorList>
            <person name="Mckernan K.J."/>
            <person name="Crawford S."/>
            <person name="Trippe A."/>
            <person name="Kane L.T."/>
            <person name="Mclaughlin S."/>
        </authorList>
    </citation>
    <scope>NUCLEOTIDE SEQUENCE [LARGE SCALE GENOMIC DNA]</scope>
    <source>
        <strain evidence="10">MGC-MH-2018</strain>
    </source>
</reference>
<keyword evidence="6" id="KW-0539">Nucleus</keyword>
<feature type="region of interest" description="Disordered" evidence="7">
    <location>
        <begin position="119"/>
        <end position="220"/>
    </location>
</feature>
<evidence type="ECO:0000313" key="10">
    <source>
        <dbReference type="EMBL" id="KAG5172528.1"/>
    </source>
</evidence>
<accession>A0A8H7Y7F3</accession>
<dbReference type="Gene3D" id="2.60.40.1450">
    <property type="entry name" value="LAG1, DNA binding domain"/>
    <property type="match status" value="1"/>
</dbReference>
<dbReference type="InterPro" id="IPR013783">
    <property type="entry name" value="Ig-like_fold"/>
</dbReference>
<dbReference type="InterPro" id="IPR008967">
    <property type="entry name" value="p53-like_TF_DNA-bd_sf"/>
</dbReference>
<keyword evidence="4" id="KW-0238">DNA-binding</keyword>
<evidence type="ECO:0000259" key="8">
    <source>
        <dbReference type="SMART" id="SM01267"/>
    </source>
</evidence>
<dbReference type="InterPro" id="IPR036358">
    <property type="entry name" value="BTD_sf"/>
</dbReference>
<gene>
    <name evidence="10" type="ORF">JR316_002030</name>
</gene>
<organism evidence="10">
    <name type="scientific">Psilocybe cubensis</name>
    <name type="common">Psychedelic mushroom</name>
    <name type="synonym">Stropharia cubensis</name>
    <dbReference type="NCBI Taxonomy" id="181762"/>
    <lineage>
        <taxon>Eukaryota</taxon>
        <taxon>Fungi</taxon>
        <taxon>Dikarya</taxon>
        <taxon>Basidiomycota</taxon>
        <taxon>Agaricomycotina</taxon>
        <taxon>Agaricomycetes</taxon>
        <taxon>Agaricomycetidae</taxon>
        <taxon>Agaricales</taxon>
        <taxon>Agaricineae</taxon>
        <taxon>Strophariaceae</taxon>
        <taxon>Psilocybe</taxon>
    </lineage>
</organism>
<feature type="compositionally biased region" description="Polar residues" evidence="7">
    <location>
        <begin position="201"/>
        <end position="212"/>
    </location>
</feature>
<feature type="compositionally biased region" description="Polar residues" evidence="7">
    <location>
        <begin position="308"/>
        <end position="320"/>
    </location>
</feature>
<dbReference type="InterPro" id="IPR037095">
    <property type="entry name" value="RBP-J/Cbf11_DNA-bd_sf"/>
</dbReference>
<dbReference type="GO" id="GO:0001228">
    <property type="term" value="F:DNA-binding transcription activator activity, RNA polymerase II-specific"/>
    <property type="evidence" value="ECO:0007669"/>
    <property type="project" value="InterPro"/>
</dbReference>
<dbReference type="Pfam" id="PF20144">
    <property type="entry name" value="TIG_SUH"/>
    <property type="match status" value="1"/>
</dbReference>
<feature type="compositionally biased region" description="Polar residues" evidence="7">
    <location>
        <begin position="907"/>
        <end position="921"/>
    </location>
</feature>
<evidence type="ECO:0000256" key="2">
    <source>
        <dbReference type="ARBA" id="ARBA00009704"/>
    </source>
</evidence>
<dbReference type="InterPro" id="IPR040159">
    <property type="entry name" value="CLS_fam"/>
</dbReference>
<dbReference type="AlphaFoldDB" id="A0A8H7Y7F3"/>
<protein>
    <recommendedName>
        <fullName evidence="11">LAG1-DNAbind-domain-containing protein</fullName>
    </recommendedName>
</protein>
<evidence type="ECO:0000256" key="1">
    <source>
        <dbReference type="ARBA" id="ARBA00004123"/>
    </source>
</evidence>
<feature type="compositionally biased region" description="Low complexity" evidence="7">
    <location>
        <begin position="950"/>
        <end position="969"/>
    </location>
</feature>
<name>A0A8H7Y7F3_PSICU</name>
<dbReference type="InterPro" id="IPR015350">
    <property type="entry name" value="Beta-trefoil_DNA-bd_dom"/>
</dbReference>
<feature type="region of interest" description="Disordered" evidence="7">
    <location>
        <begin position="308"/>
        <end position="348"/>
    </location>
</feature>
<feature type="compositionally biased region" description="Polar residues" evidence="7">
    <location>
        <begin position="866"/>
        <end position="896"/>
    </location>
</feature>
<feature type="compositionally biased region" description="Basic and acidic residues" evidence="7">
    <location>
        <begin position="385"/>
        <end position="397"/>
    </location>
</feature>
<dbReference type="InterPro" id="IPR014756">
    <property type="entry name" value="Ig_E-set"/>
</dbReference>
<feature type="domain" description="RBP-J/Cbf11/Cbf12 DNA binding" evidence="8">
    <location>
        <begin position="497"/>
        <end position="649"/>
    </location>
</feature>
<dbReference type="SUPFAM" id="SSF110217">
    <property type="entry name" value="DNA-binding protein LAG-1 (CSL)"/>
    <property type="match status" value="1"/>
</dbReference>
<dbReference type="SUPFAM" id="SSF81296">
    <property type="entry name" value="E set domains"/>
    <property type="match status" value="1"/>
</dbReference>
<dbReference type="FunFam" id="2.60.40.1450:FF:000003">
    <property type="entry name" value="Related to J kappa-recombination signal binding protein"/>
    <property type="match status" value="1"/>
</dbReference>
<dbReference type="PANTHER" id="PTHR10665">
    <property type="entry name" value="RECOMBINING BINDING PROTEIN SUPPRESSOR OF HAIRLESS"/>
    <property type="match status" value="1"/>
</dbReference>
<dbReference type="SMART" id="SM01268">
    <property type="entry name" value="BTD"/>
    <property type="match status" value="1"/>
</dbReference>
<evidence type="ECO:0000256" key="6">
    <source>
        <dbReference type="ARBA" id="ARBA00023242"/>
    </source>
</evidence>
<feature type="region of interest" description="Disordered" evidence="7">
    <location>
        <begin position="385"/>
        <end position="417"/>
    </location>
</feature>
<comment type="caution">
    <text evidence="10">The sequence shown here is derived from an EMBL/GenBank/DDBJ whole genome shotgun (WGS) entry which is preliminary data.</text>
</comment>
<dbReference type="EMBL" id="JAFIQS010000002">
    <property type="protein sequence ID" value="KAG5172528.1"/>
    <property type="molecule type" value="Genomic_DNA"/>
</dbReference>
<proteinExistence type="inferred from homology"/>
<dbReference type="Pfam" id="PF09270">
    <property type="entry name" value="BTD"/>
    <property type="match status" value="1"/>
</dbReference>
<evidence type="ECO:0000256" key="4">
    <source>
        <dbReference type="ARBA" id="ARBA00023125"/>
    </source>
</evidence>
<comment type="subcellular location">
    <subcellularLocation>
        <location evidence="1">Nucleus</location>
    </subcellularLocation>
</comment>
<feature type="region of interest" description="Disordered" evidence="7">
    <location>
        <begin position="863"/>
        <end position="969"/>
    </location>
</feature>
<feature type="compositionally biased region" description="Polar residues" evidence="7">
    <location>
        <begin position="245"/>
        <end position="266"/>
    </location>
</feature>
<evidence type="ECO:0000256" key="5">
    <source>
        <dbReference type="ARBA" id="ARBA00023163"/>
    </source>
</evidence>
<keyword evidence="3" id="KW-0805">Transcription regulation</keyword>
<feature type="domain" description="Beta-trefoil DNA-binding" evidence="9">
    <location>
        <begin position="650"/>
        <end position="973"/>
    </location>
</feature>
<evidence type="ECO:0000259" key="9">
    <source>
        <dbReference type="SMART" id="SM01268"/>
    </source>
</evidence>
<dbReference type="InterPro" id="IPR015351">
    <property type="entry name" value="RBP-J/Cbf11/Cbf12_DNA-bd"/>
</dbReference>
<dbReference type="SMART" id="SM01267">
    <property type="entry name" value="LAG1_DNAbind"/>
    <property type="match status" value="1"/>
</dbReference>
<evidence type="ECO:0008006" key="11">
    <source>
        <dbReference type="Google" id="ProtNLM"/>
    </source>
</evidence>
<keyword evidence="5" id="KW-0804">Transcription</keyword>
<feature type="compositionally biased region" description="Basic and acidic residues" evidence="7">
    <location>
        <begin position="160"/>
        <end position="176"/>
    </location>
</feature>
<dbReference type="InterPro" id="IPR038007">
    <property type="entry name" value="RBP-Jkappa_IPT"/>
</dbReference>
<dbReference type="GO" id="GO:0005634">
    <property type="term" value="C:nucleus"/>
    <property type="evidence" value="ECO:0007669"/>
    <property type="project" value="UniProtKB-SubCell"/>
</dbReference>
<comment type="similarity">
    <text evidence="2">Belongs to the Su(H) family.</text>
</comment>
<dbReference type="Pfam" id="PF09271">
    <property type="entry name" value="LAG1-DNAbind"/>
    <property type="match status" value="1"/>
</dbReference>
<dbReference type="SUPFAM" id="SSF49417">
    <property type="entry name" value="p53-like transcription factors"/>
    <property type="match status" value="1"/>
</dbReference>
<evidence type="ECO:0000256" key="3">
    <source>
        <dbReference type="ARBA" id="ARBA00023015"/>
    </source>
</evidence>
<sequence length="1126" mass="121426">MDANPGKHIGVGKSRNAIQDLESDRGDWCSSSADTRHRRSTWVLGDMLGADQSGAGAEQARGARMWGNLCSVTKIFNITETETGEIEFGARYCSDKRPSTFTIPRIPLPATKRRFTTNSSFCPKSAHHNTAYAAPPSEGGMNDNSAHSPVASRPTLSELSRWDHPDHIHSRDKKMSLDFQQTTAQPPHSIYPPSDLDQPFMHSSENQSSSPTHPHMNGHIQHHSYDQAEAMDGPDHPSYGLFPESNSPTSFTSQRYRTNASSSSSLGHGFGMNSEGIYSHGSFSDSVPSFNGSNGNPYDIITNLSSGKVSPLTPSDSVSNLHHPGGFPPSVAGKDYPPPGYADIHERRLPGIGSNGYHSEYPDSDYAIGVNNGLPFGPSAMQHFNDRLGRFPPDRYTHGSGPVPSHMSNGHGSELMRGVAPHATNSFRESPVSPYDDMHYLSNSHSEMRMHAVDETLARMKLQAHPMMGSNDLQTFIRPFLDQYVRTPNRLAFGERTVIVMSSKVAQKSYGTEKRFLCPPPTAIMIGNSWWTDVIRRGEEPKLCPPRVVVSISGEPAPQEGTIEWTGSSGKSFDVSDPPAGTTYIGRCVGKQLFISDVDEKKKKVEALVKITAPASEDEPERVIGVFPSRPIKVISKPSKKRQSAKNLELCINHGSTISLFHRLRSQTVSTKYLCVSGSGSSFKGSDGAPLMGLDQRSRSTTPSFIARTASWDPFVMYIVDVNKPAGAGLDAPPPPPPQADYPSPPPNAIPFTNNGSQIPIYYNQTVVLQCLTSGVVSPVLIIRKVDHQTTVVGGGLQEGAKGIADHYCSPGEVCGDPVSQLHKIAFEVYDPSKGMPEPGTPGVTGAFLSCMGEKVNTYRPIDGRQWNTANGAGATSPTMPGSPISPTAGPSSANEYFSHPGKVDSAPSSPSATEFMTSNDGGRVMKKKRSNSSAGGITKSVGKGRRRPSSAGSVSSRRGSSSDSGASSGALWQVDIGETSVWTIVGTDQIRYNFYVPPILFDNQHAPQTGSFPIPSKPVTPFPGVVKYLPPDRAAEAPKSNCASSRAVLSKPNPHASKMLTVYGENFSKTDPVSVFFGSEPSPYVEVRCTEVLGCLPPESQIVKRRPIILIRSDGVVFPSNTTYP</sequence>
<feature type="region of interest" description="Disordered" evidence="7">
    <location>
        <begin position="245"/>
        <end position="267"/>
    </location>
</feature>